<feature type="domain" description="Disease resistance protein At4g27190-like leucine-rich repeats" evidence="1">
    <location>
        <begin position="2"/>
        <end position="87"/>
    </location>
</feature>
<sequence length="126" mass="14065">MVFPLSVAQGLSNLRRLKISSCDSLMVVISGGDEQLQATGSDEIEQTEDSETEVGIHDDANIVFPRLIRISLSGLPKLKSFYSGDSTVKYPSLEFIKYTYQESYMKIMKNALVQEEETSYVSLASR</sequence>
<evidence type="ECO:0000313" key="3">
    <source>
        <dbReference type="Proteomes" id="UP001177003"/>
    </source>
</evidence>
<accession>A0AA35UTD6</accession>
<dbReference type="InterPro" id="IPR057135">
    <property type="entry name" value="At4g27190-like_LRR"/>
</dbReference>
<keyword evidence="3" id="KW-1185">Reference proteome</keyword>
<dbReference type="AlphaFoldDB" id="A0AA35UTD6"/>
<gene>
    <name evidence="2" type="ORF">LSALG_LOCUS5310</name>
</gene>
<dbReference type="EMBL" id="OX465086">
    <property type="protein sequence ID" value="CAI9264671.1"/>
    <property type="molecule type" value="Genomic_DNA"/>
</dbReference>
<proteinExistence type="predicted"/>
<organism evidence="2 3">
    <name type="scientific">Lactuca saligna</name>
    <name type="common">Willowleaf lettuce</name>
    <dbReference type="NCBI Taxonomy" id="75948"/>
    <lineage>
        <taxon>Eukaryota</taxon>
        <taxon>Viridiplantae</taxon>
        <taxon>Streptophyta</taxon>
        <taxon>Embryophyta</taxon>
        <taxon>Tracheophyta</taxon>
        <taxon>Spermatophyta</taxon>
        <taxon>Magnoliopsida</taxon>
        <taxon>eudicotyledons</taxon>
        <taxon>Gunneridae</taxon>
        <taxon>Pentapetalae</taxon>
        <taxon>asterids</taxon>
        <taxon>campanulids</taxon>
        <taxon>Asterales</taxon>
        <taxon>Asteraceae</taxon>
        <taxon>Cichorioideae</taxon>
        <taxon>Cichorieae</taxon>
        <taxon>Lactucinae</taxon>
        <taxon>Lactuca</taxon>
    </lineage>
</organism>
<reference evidence="2" key="1">
    <citation type="submission" date="2023-04" db="EMBL/GenBank/DDBJ databases">
        <authorList>
            <person name="Vijverberg K."/>
            <person name="Xiong W."/>
            <person name="Schranz E."/>
        </authorList>
    </citation>
    <scope>NUCLEOTIDE SEQUENCE</scope>
</reference>
<evidence type="ECO:0000259" key="1">
    <source>
        <dbReference type="Pfam" id="PF23247"/>
    </source>
</evidence>
<protein>
    <recommendedName>
        <fullName evidence="1">Disease resistance protein At4g27190-like leucine-rich repeats domain-containing protein</fullName>
    </recommendedName>
</protein>
<dbReference type="Pfam" id="PF23247">
    <property type="entry name" value="LRR_RPS2"/>
    <property type="match status" value="1"/>
</dbReference>
<dbReference type="Proteomes" id="UP001177003">
    <property type="component" value="Chromosome 0"/>
</dbReference>
<evidence type="ECO:0000313" key="2">
    <source>
        <dbReference type="EMBL" id="CAI9264671.1"/>
    </source>
</evidence>
<name>A0AA35UTD6_LACSI</name>